<dbReference type="EMBL" id="GGEC01061091">
    <property type="protein sequence ID" value="MBX41575.1"/>
    <property type="molecule type" value="Transcribed_RNA"/>
</dbReference>
<dbReference type="AlphaFoldDB" id="A0A2P2NGH2"/>
<evidence type="ECO:0000313" key="1">
    <source>
        <dbReference type="EMBL" id="MBX41575.1"/>
    </source>
</evidence>
<name>A0A2P2NGH2_RHIMU</name>
<reference evidence="1" key="1">
    <citation type="submission" date="2018-02" db="EMBL/GenBank/DDBJ databases">
        <title>Rhizophora mucronata_Transcriptome.</title>
        <authorList>
            <person name="Meera S.P."/>
            <person name="Sreeshan A."/>
            <person name="Augustine A."/>
        </authorList>
    </citation>
    <scope>NUCLEOTIDE SEQUENCE</scope>
    <source>
        <tissue evidence="1">Leaf</tissue>
    </source>
</reference>
<accession>A0A2P2NGH2</accession>
<protein>
    <submittedName>
        <fullName evidence="1">Uncharacterized protein</fullName>
    </submittedName>
</protein>
<proteinExistence type="predicted"/>
<organism evidence="1">
    <name type="scientific">Rhizophora mucronata</name>
    <name type="common">Asiatic mangrove</name>
    <dbReference type="NCBI Taxonomy" id="61149"/>
    <lineage>
        <taxon>Eukaryota</taxon>
        <taxon>Viridiplantae</taxon>
        <taxon>Streptophyta</taxon>
        <taxon>Embryophyta</taxon>
        <taxon>Tracheophyta</taxon>
        <taxon>Spermatophyta</taxon>
        <taxon>Magnoliopsida</taxon>
        <taxon>eudicotyledons</taxon>
        <taxon>Gunneridae</taxon>
        <taxon>Pentapetalae</taxon>
        <taxon>rosids</taxon>
        <taxon>fabids</taxon>
        <taxon>Malpighiales</taxon>
        <taxon>Rhizophoraceae</taxon>
        <taxon>Rhizophora</taxon>
    </lineage>
</organism>
<sequence length="38" mass="4289">MRKSSLSHNSKFFNRSQCRLSMYPSTPTVALSLSIKQG</sequence>